<comment type="caution">
    <text evidence="1">The sequence shown here is derived from an EMBL/GenBank/DDBJ whole genome shotgun (WGS) entry which is preliminary data.</text>
</comment>
<organism evidence="1">
    <name type="scientific">marine sediment metagenome</name>
    <dbReference type="NCBI Taxonomy" id="412755"/>
    <lineage>
        <taxon>unclassified sequences</taxon>
        <taxon>metagenomes</taxon>
        <taxon>ecological metagenomes</taxon>
    </lineage>
</organism>
<sequence>MRFSTLVGMVFGLLCVVAFAVSVAFCLGTCAKVGDSIANAPPSPTMERIDTTPDDRVARQLVMEVFQQSGILAQIGSETGWKGAIVREGFYDLSFDDKTAVASNVWIWFCDGSSPSRSVTLRDERTNKKIGSYTPAYGLKLR</sequence>
<name>A0A0F9S3K1_9ZZZZ</name>
<dbReference type="EMBL" id="LAZR01000831">
    <property type="protein sequence ID" value="KKN56802.1"/>
    <property type="molecule type" value="Genomic_DNA"/>
</dbReference>
<accession>A0A0F9S3K1</accession>
<reference evidence="1" key="1">
    <citation type="journal article" date="2015" name="Nature">
        <title>Complex archaea that bridge the gap between prokaryotes and eukaryotes.</title>
        <authorList>
            <person name="Spang A."/>
            <person name="Saw J.H."/>
            <person name="Jorgensen S.L."/>
            <person name="Zaremba-Niedzwiedzka K."/>
            <person name="Martijn J."/>
            <person name="Lind A.E."/>
            <person name="van Eijk R."/>
            <person name="Schleper C."/>
            <person name="Guy L."/>
            <person name="Ettema T.J."/>
        </authorList>
    </citation>
    <scope>NUCLEOTIDE SEQUENCE</scope>
</reference>
<dbReference type="AlphaFoldDB" id="A0A0F9S3K1"/>
<protein>
    <submittedName>
        <fullName evidence="1">Uncharacterized protein</fullName>
    </submittedName>
</protein>
<evidence type="ECO:0000313" key="1">
    <source>
        <dbReference type="EMBL" id="KKN56802.1"/>
    </source>
</evidence>
<gene>
    <name evidence="1" type="ORF">LCGC14_0568880</name>
</gene>
<proteinExistence type="predicted"/>